<name>A0A314LFA4_NICAT</name>
<dbReference type="Gene3D" id="1.20.5.4130">
    <property type="match status" value="1"/>
</dbReference>
<dbReference type="InterPro" id="IPR038005">
    <property type="entry name" value="RX-like_CC"/>
</dbReference>
<dbReference type="GO" id="GO:0005524">
    <property type="term" value="F:ATP binding"/>
    <property type="evidence" value="ECO:0007669"/>
    <property type="project" value="UniProtKB-KW"/>
</dbReference>
<dbReference type="Gene3D" id="1.10.10.10">
    <property type="entry name" value="Winged helix-like DNA-binding domain superfamily/Winged helix DNA-binding domain"/>
    <property type="match status" value="1"/>
</dbReference>
<dbReference type="InterPro" id="IPR027417">
    <property type="entry name" value="P-loop_NTPase"/>
</dbReference>
<dbReference type="FunFam" id="3.40.50.300:FF:001091">
    <property type="entry name" value="Probable disease resistance protein At1g61300"/>
    <property type="match status" value="1"/>
</dbReference>
<evidence type="ECO:0000259" key="14">
    <source>
        <dbReference type="Pfam" id="PF23598"/>
    </source>
</evidence>
<dbReference type="GO" id="GO:0005737">
    <property type="term" value="C:cytoplasm"/>
    <property type="evidence" value="ECO:0007669"/>
    <property type="project" value="UniProtKB-SubCell"/>
</dbReference>
<dbReference type="InterPro" id="IPR042197">
    <property type="entry name" value="Apaf_helical"/>
</dbReference>
<evidence type="ECO:0000256" key="4">
    <source>
        <dbReference type="ARBA" id="ARBA00022490"/>
    </source>
</evidence>
<evidence type="ECO:0000256" key="10">
    <source>
        <dbReference type="ARBA" id="ARBA00022840"/>
    </source>
</evidence>
<dbReference type="Pfam" id="PF23598">
    <property type="entry name" value="LRR_14"/>
    <property type="match status" value="1"/>
</dbReference>
<comment type="caution">
    <text evidence="15">The sequence shown here is derived from an EMBL/GenBank/DDBJ whole genome shotgun (WGS) entry which is preliminary data.</text>
</comment>
<comment type="subcellular location">
    <subcellularLocation>
        <location evidence="2">Cytoplasm</location>
    </subcellularLocation>
</comment>
<evidence type="ECO:0000259" key="12">
    <source>
        <dbReference type="Pfam" id="PF00931"/>
    </source>
</evidence>
<keyword evidence="5" id="KW-0433">Leucine-rich repeat</keyword>
<dbReference type="GO" id="GO:0051607">
    <property type="term" value="P:defense response to virus"/>
    <property type="evidence" value="ECO:0007669"/>
    <property type="project" value="UniProtKB-ARBA"/>
</dbReference>
<dbReference type="Gene3D" id="3.80.10.10">
    <property type="entry name" value="Ribonuclease Inhibitor"/>
    <property type="match status" value="1"/>
</dbReference>
<evidence type="ECO:0000256" key="6">
    <source>
        <dbReference type="ARBA" id="ARBA00022667"/>
    </source>
</evidence>
<dbReference type="Pfam" id="PF00931">
    <property type="entry name" value="NB-ARC"/>
    <property type="match status" value="1"/>
</dbReference>
<dbReference type="Gene3D" id="3.40.50.300">
    <property type="entry name" value="P-loop containing nucleotide triphosphate hydrolases"/>
    <property type="match status" value="1"/>
</dbReference>
<evidence type="ECO:0000313" key="16">
    <source>
        <dbReference type="Proteomes" id="UP000187609"/>
    </source>
</evidence>
<dbReference type="AlphaFoldDB" id="A0A314LFA4"/>
<keyword evidence="16" id="KW-1185">Reference proteome</keyword>
<reference evidence="15" key="1">
    <citation type="submission" date="2016-11" db="EMBL/GenBank/DDBJ databases">
        <title>The genome of Nicotiana attenuata.</title>
        <authorList>
            <person name="Xu S."/>
            <person name="Brockmoeller T."/>
            <person name="Gaquerel E."/>
            <person name="Navarro A."/>
            <person name="Kuhl H."/>
            <person name="Gase K."/>
            <person name="Ling Z."/>
            <person name="Zhou W."/>
            <person name="Kreitzer C."/>
            <person name="Stanke M."/>
            <person name="Tang H."/>
            <person name="Lyons E."/>
            <person name="Pandey P."/>
            <person name="Pandey S.P."/>
            <person name="Timmermann B."/>
            <person name="Baldwin I.T."/>
        </authorList>
    </citation>
    <scope>NUCLEOTIDE SEQUENCE [LARGE SCALE GENOMIC DNA]</scope>
    <source>
        <strain evidence="15">UT</strain>
    </source>
</reference>
<dbReference type="InterPro" id="IPR032675">
    <property type="entry name" value="LRR_dom_sf"/>
</dbReference>
<gene>
    <name evidence="15" type="primary">R1A_2</name>
    <name evidence="15" type="ORF">A4A49_35183</name>
</gene>
<feature type="domain" description="Disease resistance protein winged helix" evidence="13">
    <location>
        <begin position="412"/>
        <end position="481"/>
    </location>
</feature>
<dbReference type="GO" id="GO:0009626">
    <property type="term" value="P:plant-type hypersensitive response"/>
    <property type="evidence" value="ECO:0007669"/>
    <property type="project" value="UniProtKB-KW"/>
</dbReference>
<dbReference type="EMBL" id="MJEQ01000023">
    <property type="protein sequence ID" value="OIT40441.1"/>
    <property type="molecule type" value="Genomic_DNA"/>
</dbReference>
<dbReference type="Pfam" id="PF23559">
    <property type="entry name" value="WHD_DRP"/>
    <property type="match status" value="1"/>
</dbReference>
<proteinExistence type="inferred from homology"/>
<protein>
    <submittedName>
        <fullName evidence="15">Late blight resistance protein r1-a</fullName>
    </submittedName>
</protein>
<feature type="domain" description="Disease resistance R13L4/SHOC-2-like LRR" evidence="14">
    <location>
        <begin position="558"/>
        <end position="713"/>
    </location>
</feature>
<dbReference type="FunFam" id="1.10.10.10:FF:000322">
    <property type="entry name" value="Probable disease resistance protein At1g63360"/>
    <property type="match status" value="1"/>
</dbReference>
<dbReference type="PRINTS" id="PR00364">
    <property type="entry name" value="DISEASERSIST"/>
</dbReference>
<evidence type="ECO:0000256" key="1">
    <source>
        <dbReference type="ARBA" id="ARBA00002074"/>
    </source>
</evidence>
<dbReference type="Gramene" id="OIT40441">
    <property type="protein sequence ID" value="OIT40441"/>
    <property type="gene ID" value="A4A49_35183"/>
</dbReference>
<evidence type="ECO:0000256" key="2">
    <source>
        <dbReference type="ARBA" id="ARBA00004496"/>
    </source>
</evidence>
<evidence type="ECO:0000256" key="9">
    <source>
        <dbReference type="ARBA" id="ARBA00022821"/>
    </source>
</evidence>
<evidence type="ECO:0000259" key="13">
    <source>
        <dbReference type="Pfam" id="PF23559"/>
    </source>
</evidence>
<dbReference type="Gene3D" id="1.10.8.430">
    <property type="entry name" value="Helical domain of apoptotic protease-activating factors"/>
    <property type="match status" value="1"/>
</dbReference>
<comment type="similarity">
    <text evidence="3">Belongs to the disease resistance NB-LRR family.</text>
</comment>
<sequence length="1082" mass="122689">MAYAVITSLMTTLEQVLQFNPTLIPENIWGPLDSLYETLVFLQTFLVDIGNRINDQESLTFLEKKIRDAAYKAEDTVDLCLRSIHVANTENDKSNARCQLYDELKQIANVMDSIQGEVMKFKNDHLHIKEQPATTSLPRRSSRDVLDEEITLVGMEDDFNDIRDQLIGQARELNIVSIVGMGGMGKTTLARQVFSNPSVLCRFDVSSWVTISQEYDAREILINVLSFGTSDVTALYHNKSYDQLLEQLYRKLKGKRYLIVMDDLWSIEAWDLVKRSFPDDNNGSRIMITTRLLEVADCTGNGCPPHHMPFLNFEDSWTLLSNKVFGKEDCPPQLEEIGKQMAEHCQGLPLSLVVIGGLLSKINTTYEDWKKVAENVVSHIGSTTEHCLAILSLSYNWLPPSLKACFLYTGAFLEDAEIPADKLIRIWVAEGFLNTKSDKMLEEVAEESLEDLVSRSLILASRRRANGKLRTCRIHDLLRQLCLKEEKSEKFFNIITKCFDVSSEGMEIERRMCLNPDALNNQNLDLDKGNLNSVRAILCLGESHTFYLDYLCCKIVDSRFQLLRILDAECIRFSSFPCDITQLIHLRYVACTTGTNVPASISNLWNLQTLIVHPVGDELSLPSEIWKMSSLRYIYSGGMYVHAPPKEENILGLQNLETLDSIRATDSNWIEVLTAAPKIKKLGVLIHPDNHEWSKLIDSLICLADLQKLRIHLAIPSSVEEHIYCGKDMTMLGRLPNLEVLRLKYFAIQGTNWNLNEGGFKKLKLLHILMMNLVLWKATSDSLPNLECLVIRHCYKLKEIPAEIGDIPTLKLIELHHCGQAVVTSAEEILEEQQSMGNEILVVRTYNTGVQYFDMGGEEDEEAAIASTYGSDMTYNQMSNMGHKIAAEVRKGVTSLTHTDEDLLKLLGRQKNRYNDVEEVQCLRLITAELRIQLRNPQLHEEVLAKARKRVIDTDTSGYLLSLLGHQKDEYGDVEEVVYLRTVAATLGHEIPNYPRPKLVAHDLSNTLSRESEEKAKQLILEYAASECDQWDTDLASSLSLLSSPGSEDDDITLNDSSSRRYHNSSKKSQFYSKLKRLIGQE</sequence>
<organism evidence="15 16">
    <name type="scientific">Nicotiana attenuata</name>
    <name type="common">Coyote tobacco</name>
    <dbReference type="NCBI Taxonomy" id="49451"/>
    <lineage>
        <taxon>Eukaryota</taxon>
        <taxon>Viridiplantae</taxon>
        <taxon>Streptophyta</taxon>
        <taxon>Embryophyta</taxon>
        <taxon>Tracheophyta</taxon>
        <taxon>Spermatophyta</taxon>
        <taxon>Magnoliopsida</taxon>
        <taxon>eudicotyledons</taxon>
        <taxon>Gunneridae</taxon>
        <taxon>Pentapetalae</taxon>
        <taxon>asterids</taxon>
        <taxon>lamiids</taxon>
        <taxon>Solanales</taxon>
        <taxon>Solanaceae</taxon>
        <taxon>Nicotianoideae</taxon>
        <taxon>Nicotianeae</taxon>
        <taxon>Nicotiana</taxon>
    </lineage>
</organism>
<dbReference type="CDD" id="cd14798">
    <property type="entry name" value="RX-CC_like"/>
    <property type="match status" value="1"/>
</dbReference>
<dbReference type="PANTHER" id="PTHR23155">
    <property type="entry name" value="DISEASE RESISTANCE PROTEIN RP"/>
    <property type="match status" value="1"/>
</dbReference>
<comment type="function">
    <text evidence="1">Confers resistance to late blight (Phytophthora infestans) races carrying the avirulence gene Avr1. Resistance proteins guard the plant against pathogens that contain an appropriate avirulence protein via an indirect interaction with this avirulence protein. That triggers a defense system including the hypersensitive response, which restricts the pathogen growth.</text>
</comment>
<dbReference type="InterPro" id="IPR044974">
    <property type="entry name" value="Disease_R_plants"/>
</dbReference>
<keyword evidence="7" id="KW-0677">Repeat</keyword>
<evidence type="ECO:0000256" key="11">
    <source>
        <dbReference type="SAM" id="MobiDB-lite"/>
    </source>
</evidence>
<accession>A0A314LFA4</accession>
<evidence type="ECO:0000313" key="15">
    <source>
        <dbReference type="EMBL" id="OIT40441.1"/>
    </source>
</evidence>
<dbReference type="Proteomes" id="UP000187609">
    <property type="component" value="Unassembled WGS sequence"/>
</dbReference>
<evidence type="ECO:0000256" key="5">
    <source>
        <dbReference type="ARBA" id="ARBA00022614"/>
    </source>
</evidence>
<keyword evidence="10" id="KW-0067">ATP-binding</keyword>
<keyword evidence="8" id="KW-0547">Nucleotide-binding</keyword>
<dbReference type="SUPFAM" id="SSF52058">
    <property type="entry name" value="L domain-like"/>
    <property type="match status" value="1"/>
</dbReference>
<evidence type="ECO:0000256" key="7">
    <source>
        <dbReference type="ARBA" id="ARBA00022737"/>
    </source>
</evidence>
<keyword evidence="4" id="KW-0963">Cytoplasm</keyword>
<dbReference type="InterPro" id="IPR036388">
    <property type="entry name" value="WH-like_DNA-bd_sf"/>
</dbReference>
<keyword evidence="9" id="KW-0611">Plant defense</keyword>
<dbReference type="InterPro" id="IPR055414">
    <property type="entry name" value="LRR_R13L4/SHOC2-like"/>
</dbReference>
<dbReference type="PANTHER" id="PTHR23155:SF1152">
    <property type="entry name" value="AAA+ ATPASE DOMAIN-CONTAINING PROTEIN"/>
    <property type="match status" value="1"/>
</dbReference>
<dbReference type="GO" id="GO:0043531">
    <property type="term" value="F:ADP binding"/>
    <property type="evidence" value="ECO:0007669"/>
    <property type="project" value="InterPro"/>
</dbReference>
<evidence type="ECO:0000256" key="3">
    <source>
        <dbReference type="ARBA" id="ARBA00008894"/>
    </source>
</evidence>
<feature type="domain" description="NB-ARC" evidence="12">
    <location>
        <begin position="156"/>
        <end position="329"/>
    </location>
</feature>
<dbReference type="InterPro" id="IPR058922">
    <property type="entry name" value="WHD_DRP"/>
</dbReference>
<dbReference type="InterPro" id="IPR002182">
    <property type="entry name" value="NB-ARC"/>
</dbReference>
<keyword evidence="6" id="KW-0381">Hypersensitive response</keyword>
<dbReference type="SMR" id="A0A314LFA4"/>
<feature type="region of interest" description="Disordered" evidence="11">
    <location>
        <begin position="1042"/>
        <end position="1068"/>
    </location>
</feature>
<evidence type="ECO:0000256" key="8">
    <source>
        <dbReference type="ARBA" id="ARBA00022741"/>
    </source>
</evidence>
<dbReference type="SUPFAM" id="SSF52540">
    <property type="entry name" value="P-loop containing nucleoside triphosphate hydrolases"/>
    <property type="match status" value="1"/>
</dbReference>